<accession>A0AAD8HXN1</accession>
<feature type="region of interest" description="Disordered" evidence="1">
    <location>
        <begin position="81"/>
        <end position="116"/>
    </location>
</feature>
<gene>
    <name evidence="2" type="ORF">POM88_030441</name>
</gene>
<evidence type="ECO:0000313" key="2">
    <source>
        <dbReference type="EMBL" id="KAK1374248.1"/>
    </source>
</evidence>
<dbReference type="AlphaFoldDB" id="A0AAD8HXN1"/>
<reference evidence="2" key="2">
    <citation type="submission" date="2023-05" db="EMBL/GenBank/DDBJ databases">
        <authorList>
            <person name="Schelkunov M.I."/>
        </authorList>
    </citation>
    <scope>NUCLEOTIDE SEQUENCE</scope>
    <source>
        <strain evidence="2">Hsosn_3</strain>
        <tissue evidence="2">Leaf</tissue>
    </source>
</reference>
<reference evidence="2" key="1">
    <citation type="submission" date="2023-02" db="EMBL/GenBank/DDBJ databases">
        <title>Genome of toxic invasive species Heracleum sosnowskyi carries increased number of genes despite the absence of recent whole-genome duplications.</title>
        <authorList>
            <person name="Schelkunov M."/>
            <person name="Shtratnikova V."/>
            <person name="Makarenko M."/>
            <person name="Klepikova A."/>
            <person name="Omelchenko D."/>
            <person name="Novikova G."/>
            <person name="Obukhova E."/>
            <person name="Bogdanov V."/>
            <person name="Penin A."/>
            <person name="Logacheva M."/>
        </authorList>
    </citation>
    <scope>NUCLEOTIDE SEQUENCE</scope>
    <source>
        <strain evidence="2">Hsosn_3</strain>
        <tissue evidence="2">Leaf</tissue>
    </source>
</reference>
<organism evidence="2 3">
    <name type="scientific">Heracleum sosnowskyi</name>
    <dbReference type="NCBI Taxonomy" id="360622"/>
    <lineage>
        <taxon>Eukaryota</taxon>
        <taxon>Viridiplantae</taxon>
        <taxon>Streptophyta</taxon>
        <taxon>Embryophyta</taxon>
        <taxon>Tracheophyta</taxon>
        <taxon>Spermatophyta</taxon>
        <taxon>Magnoliopsida</taxon>
        <taxon>eudicotyledons</taxon>
        <taxon>Gunneridae</taxon>
        <taxon>Pentapetalae</taxon>
        <taxon>asterids</taxon>
        <taxon>campanulids</taxon>
        <taxon>Apiales</taxon>
        <taxon>Apiaceae</taxon>
        <taxon>Apioideae</taxon>
        <taxon>apioid superclade</taxon>
        <taxon>Tordylieae</taxon>
        <taxon>Tordyliinae</taxon>
        <taxon>Heracleum</taxon>
    </lineage>
</organism>
<evidence type="ECO:0000256" key="1">
    <source>
        <dbReference type="SAM" id="MobiDB-lite"/>
    </source>
</evidence>
<dbReference type="Proteomes" id="UP001237642">
    <property type="component" value="Unassembled WGS sequence"/>
</dbReference>
<evidence type="ECO:0000313" key="3">
    <source>
        <dbReference type="Proteomes" id="UP001237642"/>
    </source>
</evidence>
<proteinExistence type="predicted"/>
<name>A0AAD8HXN1_9APIA</name>
<sequence>MAYQLGGFTKSLKSSLMTHFPPKSDSYSQRNFDFYLILVDDSLKVEMQQKAGEVAPPPAVVKPPTVVKPLLVYVRVMGGSAAEKKATACSGMKRRRLEDKPGAVRRRGGSRFTGGD</sequence>
<comment type="caution">
    <text evidence="2">The sequence shown here is derived from an EMBL/GenBank/DDBJ whole genome shotgun (WGS) entry which is preliminary data.</text>
</comment>
<keyword evidence="3" id="KW-1185">Reference proteome</keyword>
<dbReference type="EMBL" id="JAUIZM010000007">
    <property type="protein sequence ID" value="KAK1374248.1"/>
    <property type="molecule type" value="Genomic_DNA"/>
</dbReference>
<protein>
    <submittedName>
        <fullName evidence="2">Uncharacterized protein</fullName>
    </submittedName>
</protein>